<keyword evidence="2" id="KW-1185">Reference proteome</keyword>
<dbReference type="RefSeq" id="WP_258827657.1">
    <property type="nucleotide sequence ID" value="NZ_JANUHA010000005.1"/>
</dbReference>
<evidence type="ECO:0000313" key="1">
    <source>
        <dbReference type="EMBL" id="MCS0596622.1"/>
    </source>
</evidence>
<proteinExistence type="predicted"/>
<organism evidence="1 2">
    <name type="scientific">Massilia agri</name>
    <dbReference type="NCBI Taxonomy" id="1886785"/>
    <lineage>
        <taxon>Bacteria</taxon>
        <taxon>Pseudomonadati</taxon>
        <taxon>Pseudomonadota</taxon>
        <taxon>Betaproteobacteria</taxon>
        <taxon>Burkholderiales</taxon>
        <taxon>Oxalobacteraceae</taxon>
        <taxon>Telluria group</taxon>
        <taxon>Massilia</taxon>
    </lineage>
</organism>
<dbReference type="Proteomes" id="UP001206572">
    <property type="component" value="Unassembled WGS sequence"/>
</dbReference>
<accession>A0ABT2AK53</accession>
<reference evidence="1 2" key="1">
    <citation type="submission" date="2022-08" db="EMBL/GenBank/DDBJ databases">
        <title>Reclassification of Massilia species as members of the genera Telluria, Duganella, Pseudoduganella, Mokoshia gen. nov. and Zemynaea gen. nov. using orthogonal and non-orthogonal genome-based approaches.</title>
        <authorList>
            <person name="Bowman J.P."/>
        </authorList>
    </citation>
    <scope>NUCLEOTIDE SEQUENCE [LARGE SCALE GENOMIC DNA]</scope>
    <source>
        <strain evidence="1 2">JCM 31661</strain>
    </source>
</reference>
<dbReference type="EMBL" id="JANUHA010000005">
    <property type="protein sequence ID" value="MCS0596622.1"/>
    <property type="molecule type" value="Genomic_DNA"/>
</dbReference>
<gene>
    <name evidence="1" type="ORF">NX780_09685</name>
</gene>
<protein>
    <submittedName>
        <fullName evidence="1">Uncharacterized protein</fullName>
    </submittedName>
</protein>
<comment type="caution">
    <text evidence="1">The sequence shown here is derived from an EMBL/GenBank/DDBJ whole genome shotgun (WGS) entry which is preliminary data.</text>
</comment>
<evidence type="ECO:0000313" key="2">
    <source>
        <dbReference type="Proteomes" id="UP001206572"/>
    </source>
</evidence>
<sequence>MENTKSPKLSINGETFSDVLGVQIDAGTTNIQLSETAYIDLYPFNARMFAKASQRLNPERYVFEGPNLGIYCDTADPREGPYVNHFINRLEIHLQYLSPLTVLLEIAGSADLARSTIDPYWYRGASTGIWEFEASFIHEFPPIVRWP</sequence>
<name>A0ABT2AK53_9BURK</name>